<evidence type="ECO:0000313" key="1">
    <source>
        <dbReference type="EMBL" id="QTA89000.1"/>
    </source>
</evidence>
<dbReference type="KEGG" id="dmm:dnm_050450"/>
<gene>
    <name evidence="1" type="ORF">dnm_050450</name>
</gene>
<accession>A0A975BP28</accession>
<proteinExistence type="predicted"/>
<dbReference type="Proteomes" id="UP000663722">
    <property type="component" value="Chromosome"/>
</dbReference>
<reference evidence="1" key="1">
    <citation type="journal article" date="2021" name="Microb. Physiol.">
        <title>Proteogenomic Insights into the Physiology of Marine, Sulfate-Reducing, Filamentous Desulfonema limicola and Desulfonema magnum.</title>
        <authorList>
            <person name="Schnaars V."/>
            <person name="Wohlbrand L."/>
            <person name="Scheve S."/>
            <person name="Hinrichs C."/>
            <person name="Reinhardt R."/>
            <person name="Rabus R."/>
        </authorList>
    </citation>
    <scope>NUCLEOTIDE SEQUENCE</scope>
    <source>
        <strain evidence="1">4be13</strain>
    </source>
</reference>
<keyword evidence="2" id="KW-1185">Reference proteome</keyword>
<dbReference type="AlphaFoldDB" id="A0A975BP28"/>
<sequence length="43" mass="5043">MISAGYLNVSFHFLYHENIHSEKIGFFIFITFSWPGVKKSDFS</sequence>
<name>A0A975BP28_9BACT</name>
<dbReference type="EMBL" id="CP061800">
    <property type="protein sequence ID" value="QTA89000.1"/>
    <property type="molecule type" value="Genomic_DNA"/>
</dbReference>
<protein>
    <submittedName>
        <fullName evidence="1">Uncharacterized protein</fullName>
    </submittedName>
</protein>
<organism evidence="1 2">
    <name type="scientific">Desulfonema magnum</name>
    <dbReference type="NCBI Taxonomy" id="45655"/>
    <lineage>
        <taxon>Bacteria</taxon>
        <taxon>Pseudomonadati</taxon>
        <taxon>Thermodesulfobacteriota</taxon>
        <taxon>Desulfobacteria</taxon>
        <taxon>Desulfobacterales</taxon>
        <taxon>Desulfococcaceae</taxon>
        <taxon>Desulfonema</taxon>
    </lineage>
</organism>
<evidence type="ECO:0000313" key="2">
    <source>
        <dbReference type="Proteomes" id="UP000663722"/>
    </source>
</evidence>